<organism evidence="2 3">
    <name type="scientific">Clytia hemisphaerica</name>
    <dbReference type="NCBI Taxonomy" id="252671"/>
    <lineage>
        <taxon>Eukaryota</taxon>
        <taxon>Metazoa</taxon>
        <taxon>Cnidaria</taxon>
        <taxon>Hydrozoa</taxon>
        <taxon>Hydroidolina</taxon>
        <taxon>Leptothecata</taxon>
        <taxon>Obeliida</taxon>
        <taxon>Clytiidae</taxon>
        <taxon>Clytia</taxon>
    </lineage>
</organism>
<protein>
    <recommendedName>
        <fullName evidence="1">Integrase catalytic domain-containing protein</fullName>
    </recommendedName>
</protein>
<dbReference type="GO" id="GO:0015074">
    <property type="term" value="P:DNA integration"/>
    <property type="evidence" value="ECO:0007669"/>
    <property type="project" value="InterPro"/>
</dbReference>
<name>A0A7M5X4A5_9CNID</name>
<dbReference type="PANTHER" id="PTHR46177:SF1">
    <property type="entry name" value="INTEGRASE CATALYTIC DOMAIN-CONTAINING PROTEIN"/>
    <property type="match status" value="1"/>
</dbReference>
<dbReference type="InterPro" id="IPR058913">
    <property type="entry name" value="Integrase_dom_put"/>
</dbReference>
<evidence type="ECO:0000313" key="2">
    <source>
        <dbReference type="EnsemblMetazoa" id="CLYHEMP017585.1"/>
    </source>
</evidence>
<feature type="domain" description="Integrase catalytic" evidence="1">
    <location>
        <begin position="154"/>
        <end position="340"/>
    </location>
</feature>
<dbReference type="InterPro" id="IPR001584">
    <property type="entry name" value="Integrase_cat-core"/>
</dbReference>
<dbReference type="PROSITE" id="PS50994">
    <property type="entry name" value="INTEGRASE"/>
    <property type="match status" value="1"/>
</dbReference>
<evidence type="ECO:0000313" key="3">
    <source>
        <dbReference type="Proteomes" id="UP000594262"/>
    </source>
</evidence>
<dbReference type="Pfam" id="PF24764">
    <property type="entry name" value="rva_4"/>
    <property type="match status" value="1"/>
</dbReference>
<dbReference type="AlphaFoldDB" id="A0A7M5X4A5"/>
<reference evidence="2" key="1">
    <citation type="submission" date="2021-01" db="UniProtKB">
        <authorList>
            <consortium name="EnsemblMetazoa"/>
        </authorList>
    </citation>
    <scope>IDENTIFICATION</scope>
</reference>
<evidence type="ECO:0000259" key="1">
    <source>
        <dbReference type="PROSITE" id="PS50994"/>
    </source>
</evidence>
<proteinExistence type="predicted"/>
<dbReference type="PANTHER" id="PTHR46177">
    <property type="entry name" value="INTEGRASE CATALYTIC DOMAIN-CONTAINING PROTEIN"/>
    <property type="match status" value="1"/>
</dbReference>
<dbReference type="OrthoDB" id="6020762at2759"/>
<sequence length="416" mass="49143">MYCHQCGRAFSDDDVFCTGCGTKKRPMDISNLGDSEEEIIEYYFRRGFQYSTILCFLTRKHNINMSLRTLKRRLSALNLKKRDDNINLGQLRQIIRTEIQGPSCQLGYRGMWNKLRTTYNITVPRDTVMEILKEIDPEGTEKRKSRKLQRRVYRSGGPNSAWHMDGYDKLKPYGLPIHGCVDGFSRKILWLEVCKTNNNPIMPAMYFLRTVKQLNVLPMKFRTDCGTENGLVAAIQCAFHDNENAHQYGQSIRNQRIENWWSHQRRGFTNWIITYFKELVDDGYLIPGNENHKACVWFVYSKFLQTELDKVKIEWNNHYIRHSNYCEVSGKPDELYFLPETVDYEECGLQVPHDDIEAIIEHENIFDRASDIENENTDPDLKDFFEYIINESRLEYPPKNWECALFMYKLIIDHLN</sequence>
<dbReference type="EnsemblMetazoa" id="CLYHEMT017585.1">
    <property type="protein sequence ID" value="CLYHEMP017585.1"/>
    <property type="gene ID" value="CLYHEMG017585"/>
</dbReference>
<dbReference type="Proteomes" id="UP000594262">
    <property type="component" value="Unplaced"/>
</dbReference>
<keyword evidence="3" id="KW-1185">Reference proteome</keyword>
<accession>A0A7M5X4A5</accession>